<dbReference type="Pfam" id="PF04386">
    <property type="entry name" value="SspB"/>
    <property type="match status" value="1"/>
</dbReference>
<dbReference type="PANTHER" id="PTHR37486">
    <property type="entry name" value="STRINGENT STARVATION PROTEIN B"/>
    <property type="match status" value="1"/>
</dbReference>
<dbReference type="InterPro" id="IPR036760">
    <property type="entry name" value="SspB-like_sf"/>
</dbReference>
<dbReference type="NCBIfam" id="NF008769">
    <property type="entry name" value="PRK11798.2-5"/>
    <property type="match status" value="1"/>
</dbReference>
<protein>
    <recommendedName>
        <fullName evidence="3">Stringent starvation protein B</fullName>
    </recommendedName>
</protein>
<name>A0A645CUG0_9ZZZZ</name>
<feature type="compositionally biased region" description="Basic residues" evidence="1">
    <location>
        <begin position="126"/>
        <end position="138"/>
    </location>
</feature>
<evidence type="ECO:0000256" key="1">
    <source>
        <dbReference type="SAM" id="MobiDB-lite"/>
    </source>
</evidence>
<sequence>MVSTKPYLVRAIYEWCMDQGFTPFIAARVDANTRVPPGYARDGQIVLNVAPDATHQLSMDNELVSFQARFNGVAHHLSIPMGNVVAIYARENGHGMAFEPDLEDGAAPGMCGMTMGLWLRSPPGQRRQKATSQSRRRKEVTSRSSSKAVRRDAGVLGPPGDC</sequence>
<proteinExistence type="predicted"/>
<dbReference type="PANTHER" id="PTHR37486:SF1">
    <property type="entry name" value="STRINGENT STARVATION PROTEIN B"/>
    <property type="match status" value="1"/>
</dbReference>
<feature type="region of interest" description="Disordered" evidence="1">
    <location>
        <begin position="117"/>
        <end position="162"/>
    </location>
</feature>
<evidence type="ECO:0008006" key="3">
    <source>
        <dbReference type="Google" id="ProtNLM"/>
    </source>
</evidence>
<dbReference type="GO" id="GO:0005829">
    <property type="term" value="C:cytosol"/>
    <property type="evidence" value="ECO:0007669"/>
    <property type="project" value="TreeGrafter"/>
</dbReference>
<dbReference type="Gene3D" id="2.30.30.220">
    <property type="entry name" value="SspB-like"/>
    <property type="match status" value="1"/>
</dbReference>
<organism evidence="2">
    <name type="scientific">bioreactor metagenome</name>
    <dbReference type="NCBI Taxonomy" id="1076179"/>
    <lineage>
        <taxon>unclassified sequences</taxon>
        <taxon>metagenomes</taxon>
        <taxon>ecological metagenomes</taxon>
    </lineage>
</organism>
<dbReference type="GO" id="GO:0045732">
    <property type="term" value="P:positive regulation of protein catabolic process"/>
    <property type="evidence" value="ECO:0007669"/>
    <property type="project" value="TreeGrafter"/>
</dbReference>
<dbReference type="SUPFAM" id="SSF101738">
    <property type="entry name" value="SspB-like"/>
    <property type="match status" value="1"/>
</dbReference>
<dbReference type="EMBL" id="VSSQ01030126">
    <property type="protein sequence ID" value="MPM80531.1"/>
    <property type="molecule type" value="Genomic_DNA"/>
</dbReference>
<reference evidence="2" key="1">
    <citation type="submission" date="2019-08" db="EMBL/GenBank/DDBJ databases">
        <authorList>
            <person name="Kucharzyk K."/>
            <person name="Murdoch R.W."/>
            <person name="Higgins S."/>
            <person name="Loffler F."/>
        </authorList>
    </citation>
    <scope>NUCLEOTIDE SEQUENCE</scope>
</reference>
<dbReference type="AlphaFoldDB" id="A0A645CUG0"/>
<gene>
    <name evidence="2" type="ORF">SDC9_127578</name>
</gene>
<comment type="caution">
    <text evidence="2">The sequence shown here is derived from an EMBL/GenBank/DDBJ whole genome shotgun (WGS) entry which is preliminary data.</text>
</comment>
<evidence type="ECO:0000313" key="2">
    <source>
        <dbReference type="EMBL" id="MPM80531.1"/>
    </source>
</evidence>
<dbReference type="GO" id="GO:0005840">
    <property type="term" value="C:ribosome"/>
    <property type="evidence" value="ECO:0007669"/>
    <property type="project" value="TreeGrafter"/>
</dbReference>
<dbReference type="InterPro" id="IPR007481">
    <property type="entry name" value="SspB"/>
</dbReference>
<accession>A0A645CUG0</accession>